<dbReference type="RefSeq" id="WP_136531933.1">
    <property type="nucleotide sequence ID" value="NZ_STGX01000021.1"/>
</dbReference>
<gene>
    <name evidence="1" type="ORF">E9998_22455</name>
</gene>
<evidence type="ECO:0000313" key="2">
    <source>
        <dbReference type="Proteomes" id="UP000305792"/>
    </source>
</evidence>
<name>A0A4S8P0P3_9ACTN</name>
<proteinExistence type="predicted"/>
<dbReference type="EMBL" id="STGX01000021">
    <property type="protein sequence ID" value="THV23560.1"/>
    <property type="molecule type" value="Genomic_DNA"/>
</dbReference>
<dbReference type="Proteomes" id="UP000305792">
    <property type="component" value="Unassembled WGS sequence"/>
</dbReference>
<evidence type="ECO:0000313" key="1">
    <source>
        <dbReference type="EMBL" id="THV23560.1"/>
    </source>
</evidence>
<reference evidence="1 2" key="1">
    <citation type="journal article" date="2018" name="Int. J. Syst. Evol. Microbiol.">
        <title>Glycomyces paridis sp. nov., isolated from the medicinal plant Paris polyphylla.</title>
        <authorList>
            <person name="Fang X.M."/>
            <person name="Bai J.L."/>
            <person name="Su J."/>
            <person name="Zhao L.L."/>
            <person name="Liu H.Y."/>
            <person name="Ma B.P."/>
            <person name="Zhang Y.Q."/>
            <person name="Yu L.Y."/>
        </authorList>
    </citation>
    <scope>NUCLEOTIDE SEQUENCE [LARGE SCALE GENOMIC DNA]</scope>
    <source>
        <strain evidence="1 2">CPCC 204357</strain>
    </source>
</reference>
<dbReference type="AlphaFoldDB" id="A0A4S8P0P3"/>
<keyword evidence="2" id="KW-1185">Reference proteome</keyword>
<comment type="caution">
    <text evidence="1">The sequence shown here is derived from an EMBL/GenBank/DDBJ whole genome shotgun (WGS) entry which is preliminary data.</text>
</comment>
<dbReference type="OrthoDB" id="4206066at2"/>
<accession>A0A4S8P0P3</accession>
<protein>
    <submittedName>
        <fullName evidence="1">Uncharacterized protein</fullName>
    </submittedName>
</protein>
<sequence>MAADYYRVDTEDGDHIDDPSEDALYMLLEDLNPIDNRFLTIAPPGSQPAWHATVSLMDDNVFAVERAHAELGVHELETGTDRNAIARDLTIWLASRCRLTGR</sequence>
<organism evidence="1 2">
    <name type="scientific">Glycomyces paridis</name>
    <dbReference type="NCBI Taxonomy" id="2126555"/>
    <lineage>
        <taxon>Bacteria</taxon>
        <taxon>Bacillati</taxon>
        <taxon>Actinomycetota</taxon>
        <taxon>Actinomycetes</taxon>
        <taxon>Glycomycetales</taxon>
        <taxon>Glycomycetaceae</taxon>
        <taxon>Glycomyces</taxon>
    </lineage>
</organism>